<keyword evidence="4" id="KW-1133">Transmembrane helix</keyword>
<dbReference type="EMBL" id="JARQZJ010000001">
    <property type="protein sequence ID" value="KAK9869519.1"/>
    <property type="molecule type" value="Genomic_DNA"/>
</dbReference>
<dbReference type="Pfam" id="PF00135">
    <property type="entry name" value="COesterase"/>
    <property type="match status" value="1"/>
</dbReference>
<name>A0AAW1TQV0_9CUCU</name>
<accession>A0AAW1TQV0</accession>
<sequence>MIKMAKLHSEVNQQSYFYVFKHKTTSKEYLRDKTSTGDELPYMLGVPLDTASFHFVDNYTEKERLFSELIMTYICNFAYSGNPNYPRKNEYYTHSDIDWSESDVDWPEYDGRRQRYLQLDIPLKTLNYYREKEVLFWNDAFPKFLEESKIQNDSFSSYVQITAPPRKTFRGTTPFIFRPPVSNKEDEKKKVFGRVVNTSADHLDRKFTTPVVGTVVSSQSDVQRANAMNIIVISGSLFLFANFLLFMALYYKCYKLKKNRGQEMIDNEADGNSEGLGKKNKFEENQAFVANGCGIMNMISKSSKSDDVYEAVRIGDQNSSKYSLARQLSNSTIDAHTKVKDWITQEINHRCSPKGFRKFRQNNVDQQDCSKNNRGEEMISLKNDLSVDNDSTLGKSSTRPVSPATSPVVTSGALKPILVKQTSLPNQGKKKRDKVSVAIDATPSGRGPSVLAQQPIELTKSLDYGTAEAPLRRSITLEDFSPKTVDAIACLTKSANNLSNYGHLKKPTFVKINHSHSKSDPVQDTYAVKNTKKLKTFAPSNDVNVTSCDEKECRPLSPEESLQTIKRRNFPKVLPDYPNKEALAQKRRSMPAANLSIPGNDLRNRLRIPPAPPTRTTSTLGRKPQTNHSVDYLVCTSAPVLLEEGSSSPEPELTYNNLYVGPLIPKKTQGEQLDTNPIYSSLNALKKQSASSSDKVGPVAIVTTDPDQPLKKPEPKTVIRPKMSRQISDPKIRHIPRVTATDNLPGHQPIVYKTDRGKDAPTMIPISSRNQNLNKPSSESETSPSEESDTGTVVKRVKDVA</sequence>
<evidence type="ECO:0000256" key="4">
    <source>
        <dbReference type="SAM" id="Phobius"/>
    </source>
</evidence>
<reference evidence="6 7" key="1">
    <citation type="submission" date="2023-03" db="EMBL/GenBank/DDBJ databases">
        <title>Genome insight into feeding habits of ladybird beetles.</title>
        <authorList>
            <person name="Li H.-S."/>
            <person name="Huang Y.-H."/>
            <person name="Pang H."/>
        </authorList>
    </citation>
    <scope>NUCLEOTIDE SEQUENCE [LARGE SCALE GENOMIC DNA]</scope>
    <source>
        <strain evidence="6">SYSU_2023b</strain>
        <tissue evidence="6">Whole body</tissue>
    </source>
</reference>
<evidence type="ECO:0000256" key="1">
    <source>
        <dbReference type="ARBA" id="ARBA00005964"/>
    </source>
</evidence>
<evidence type="ECO:0000313" key="6">
    <source>
        <dbReference type="EMBL" id="KAK9869519.1"/>
    </source>
</evidence>
<feature type="region of interest" description="Disordered" evidence="3">
    <location>
        <begin position="386"/>
        <end position="408"/>
    </location>
</feature>
<dbReference type="InterPro" id="IPR051093">
    <property type="entry name" value="Neuroligin/BSAL"/>
</dbReference>
<protein>
    <recommendedName>
        <fullName evidence="5">Carboxylesterase type B domain-containing protein</fullName>
    </recommendedName>
</protein>
<keyword evidence="2" id="KW-0325">Glycoprotein</keyword>
<proteinExistence type="inferred from homology"/>
<evidence type="ECO:0000313" key="7">
    <source>
        <dbReference type="Proteomes" id="UP001431783"/>
    </source>
</evidence>
<feature type="compositionally biased region" description="Polar residues" evidence="3">
    <location>
        <begin position="765"/>
        <end position="775"/>
    </location>
</feature>
<evidence type="ECO:0000259" key="5">
    <source>
        <dbReference type="Pfam" id="PF00135"/>
    </source>
</evidence>
<keyword evidence="4" id="KW-0812">Transmembrane</keyword>
<dbReference type="InterPro" id="IPR029058">
    <property type="entry name" value="AB_hydrolase_fold"/>
</dbReference>
<feature type="region of interest" description="Disordered" evidence="3">
    <location>
        <begin position="740"/>
        <end position="801"/>
    </location>
</feature>
<evidence type="ECO:0000256" key="3">
    <source>
        <dbReference type="SAM" id="MobiDB-lite"/>
    </source>
</evidence>
<feature type="region of interest" description="Disordered" evidence="3">
    <location>
        <begin position="585"/>
        <end position="625"/>
    </location>
</feature>
<comment type="caution">
    <text evidence="6">The sequence shown here is derived from an EMBL/GenBank/DDBJ whole genome shotgun (WGS) entry which is preliminary data.</text>
</comment>
<evidence type="ECO:0000256" key="2">
    <source>
        <dbReference type="ARBA" id="ARBA00023180"/>
    </source>
</evidence>
<dbReference type="Proteomes" id="UP001431783">
    <property type="component" value="Unassembled WGS sequence"/>
</dbReference>
<dbReference type="AlphaFoldDB" id="A0AAW1TQV0"/>
<feature type="transmembrane region" description="Helical" evidence="4">
    <location>
        <begin position="227"/>
        <end position="251"/>
    </location>
</feature>
<dbReference type="PANTHER" id="PTHR43903">
    <property type="entry name" value="NEUROLIGIN"/>
    <property type="match status" value="1"/>
</dbReference>
<comment type="similarity">
    <text evidence="1">Belongs to the type-B carboxylesterase/lipase family.</text>
</comment>
<feature type="region of interest" description="Disordered" evidence="3">
    <location>
        <begin position="424"/>
        <end position="454"/>
    </location>
</feature>
<keyword evidence="4" id="KW-0472">Membrane</keyword>
<feature type="domain" description="Carboxylesterase type B" evidence="5">
    <location>
        <begin position="2"/>
        <end position="137"/>
    </location>
</feature>
<dbReference type="SUPFAM" id="SSF53474">
    <property type="entry name" value="alpha/beta-Hydrolases"/>
    <property type="match status" value="1"/>
</dbReference>
<dbReference type="Gene3D" id="3.40.50.1820">
    <property type="entry name" value="alpha/beta hydrolase"/>
    <property type="match status" value="1"/>
</dbReference>
<keyword evidence="7" id="KW-1185">Reference proteome</keyword>
<gene>
    <name evidence="6" type="ORF">WA026_003273</name>
</gene>
<organism evidence="6 7">
    <name type="scientific">Henosepilachna vigintioctopunctata</name>
    <dbReference type="NCBI Taxonomy" id="420089"/>
    <lineage>
        <taxon>Eukaryota</taxon>
        <taxon>Metazoa</taxon>
        <taxon>Ecdysozoa</taxon>
        <taxon>Arthropoda</taxon>
        <taxon>Hexapoda</taxon>
        <taxon>Insecta</taxon>
        <taxon>Pterygota</taxon>
        <taxon>Neoptera</taxon>
        <taxon>Endopterygota</taxon>
        <taxon>Coleoptera</taxon>
        <taxon>Polyphaga</taxon>
        <taxon>Cucujiformia</taxon>
        <taxon>Coccinelloidea</taxon>
        <taxon>Coccinellidae</taxon>
        <taxon>Epilachninae</taxon>
        <taxon>Epilachnini</taxon>
        <taxon>Henosepilachna</taxon>
    </lineage>
</organism>
<feature type="compositionally biased region" description="Polar residues" evidence="3">
    <location>
        <begin position="614"/>
        <end position="625"/>
    </location>
</feature>
<dbReference type="InterPro" id="IPR002018">
    <property type="entry name" value="CarbesteraseB"/>
</dbReference>